<feature type="domain" description="G-protein coupled receptors family 1 profile" evidence="12">
    <location>
        <begin position="1"/>
        <end position="63"/>
    </location>
</feature>
<evidence type="ECO:0000256" key="11">
    <source>
        <dbReference type="SAM" id="Phobius"/>
    </source>
</evidence>
<dbReference type="PANTHER" id="PTHR24246">
    <property type="entry name" value="OLFACTORY RECEPTOR AND ADENOSINE RECEPTOR"/>
    <property type="match status" value="1"/>
</dbReference>
<evidence type="ECO:0000256" key="1">
    <source>
        <dbReference type="ARBA" id="ARBA00004651"/>
    </source>
</evidence>
<gene>
    <name evidence="13" type="ORF">PLOB_00017867</name>
</gene>
<feature type="transmembrane region" description="Helical" evidence="11">
    <location>
        <begin position="47"/>
        <end position="65"/>
    </location>
</feature>
<evidence type="ECO:0000256" key="6">
    <source>
        <dbReference type="ARBA" id="ARBA00023136"/>
    </source>
</evidence>
<keyword evidence="7" id="KW-0675">Receptor</keyword>
<feature type="compositionally biased region" description="Polar residues" evidence="10">
    <location>
        <begin position="289"/>
        <end position="304"/>
    </location>
</feature>
<evidence type="ECO:0000256" key="7">
    <source>
        <dbReference type="ARBA" id="ARBA00023170"/>
    </source>
</evidence>
<dbReference type="Proteomes" id="UP001159405">
    <property type="component" value="Unassembled WGS sequence"/>
</dbReference>
<dbReference type="SUPFAM" id="SSF81321">
    <property type="entry name" value="Family A G protein-coupled receptor-like"/>
    <property type="match status" value="1"/>
</dbReference>
<evidence type="ECO:0000256" key="10">
    <source>
        <dbReference type="SAM" id="MobiDB-lite"/>
    </source>
</evidence>
<keyword evidence="6 11" id="KW-0472">Membrane</keyword>
<accession>A0ABN8NJD1</accession>
<dbReference type="PROSITE" id="PS50262">
    <property type="entry name" value="G_PROTEIN_RECEP_F1_2"/>
    <property type="match status" value="1"/>
</dbReference>
<evidence type="ECO:0000256" key="2">
    <source>
        <dbReference type="ARBA" id="ARBA00022475"/>
    </source>
</evidence>
<dbReference type="Gene3D" id="1.20.1070.10">
    <property type="entry name" value="Rhodopsin 7-helix transmembrane proteins"/>
    <property type="match status" value="1"/>
</dbReference>
<keyword evidence="8" id="KW-0325">Glycoprotein</keyword>
<comment type="subcellular location">
    <subcellularLocation>
        <location evidence="1">Cell membrane</location>
        <topology evidence="1">Multi-pass membrane protein</topology>
    </subcellularLocation>
</comment>
<feature type="compositionally biased region" description="Basic and acidic residues" evidence="10">
    <location>
        <begin position="252"/>
        <end position="267"/>
    </location>
</feature>
<feature type="transmembrane region" description="Helical" evidence="11">
    <location>
        <begin position="9"/>
        <end position="32"/>
    </location>
</feature>
<evidence type="ECO:0000256" key="8">
    <source>
        <dbReference type="ARBA" id="ARBA00023180"/>
    </source>
</evidence>
<dbReference type="PANTHER" id="PTHR24246:SF27">
    <property type="entry name" value="ADENOSINE RECEPTOR, ISOFORM A"/>
    <property type="match status" value="1"/>
</dbReference>
<proteinExistence type="predicted"/>
<keyword evidence="3 11" id="KW-0812">Transmembrane</keyword>
<dbReference type="EMBL" id="CALNXK010000021">
    <property type="protein sequence ID" value="CAH3108832.1"/>
    <property type="molecule type" value="Genomic_DNA"/>
</dbReference>
<evidence type="ECO:0000256" key="3">
    <source>
        <dbReference type="ARBA" id="ARBA00022692"/>
    </source>
</evidence>
<keyword evidence="5" id="KW-0297">G-protein coupled receptor</keyword>
<keyword evidence="4 11" id="KW-1133">Transmembrane helix</keyword>
<reference evidence="13 14" key="1">
    <citation type="submission" date="2022-05" db="EMBL/GenBank/DDBJ databases">
        <authorList>
            <consortium name="Genoscope - CEA"/>
            <person name="William W."/>
        </authorList>
    </citation>
    <scope>NUCLEOTIDE SEQUENCE [LARGE SCALE GENOMIC DNA]</scope>
</reference>
<protein>
    <recommendedName>
        <fullName evidence="12">G-protein coupled receptors family 1 profile domain-containing protein</fullName>
    </recommendedName>
</protein>
<evidence type="ECO:0000259" key="12">
    <source>
        <dbReference type="PROSITE" id="PS50262"/>
    </source>
</evidence>
<evidence type="ECO:0000313" key="14">
    <source>
        <dbReference type="Proteomes" id="UP001159405"/>
    </source>
</evidence>
<keyword evidence="2" id="KW-1003">Cell membrane</keyword>
<dbReference type="InterPro" id="IPR017452">
    <property type="entry name" value="GPCR_Rhodpsn_7TM"/>
</dbReference>
<evidence type="ECO:0000256" key="5">
    <source>
        <dbReference type="ARBA" id="ARBA00023040"/>
    </source>
</evidence>
<name>A0ABN8NJD1_9CNID</name>
<evidence type="ECO:0000256" key="4">
    <source>
        <dbReference type="ARBA" id="ARBA00022989"/>
    </source>
</evidence>
<feature type="region of interest" description="Disordered" evidence="10">
    <location>
        <begin position="252"/>
        <end position="310"/>
    </location>
</feature>
<keyword evidence="14" id="KW-1185">Reference proteome</keyword>
<sequence length="331" mass="37613">MDIKAAKTVIITIMAFSVCYVPNVCIGIWILFNSEKFVMYVSWPGQVFHLCLFLSSAINPFIYCLRLRRFRCALKQLLSNPCGRTPFQETNNKRQVRQRIPHQVSRGEKNMDESNQAILMLFNNSNLRIRRMAVTPRVSETRERSEKKEKECLPGVGNQVMTLSIKELQPPNIPRLAWVKKHSTDSAGTSLREESPTLKADNTRHVVTVEKTLKMFIRGKWTDSRQTRIFQSESGFSLPTNAEHSGKVIEEEYIDPKEKPPNQENKESLSTGTDTTGDLTAEGQAVPSELSSSHKTMESLLTNADKTDELTTEEHANLKVLKLSNQNMVQL</sequence>
<comment type="caution">
    <text evidence="13">The sequence shown here is derived from an EMBL/GenBank/DDBJ whole genome shotgun (WGS) entry which is preliminary data.</text>
</comment>
<evidence type="ECO:0000256" key="9">
    <source>
        <dbReference type="ARBA" id="ARBA00023224"/>
    </source>
</evidence>
<evidence type="ECO:0000313" key="13">
    <source>
        <dbReference type="EMBL" id="CAH3108832.1"/>
    </source>
</evidence>
<feature type="compositionally biased region" description="Low complexity" evidence="10">
    <location>
        <begin position="268"/>
        <end position="280"/>
    </location>
</feature>
<organism evidence="13 14">
    <name type="scientific">Porites lobata</name>
    <dbReference type="NCBI Taxonomy" id="104759"/>
    <lineage>
        <taxon>Eukaryota</taxon>
        <taxon>Metazoa</taxon>
        <taxon>Cnidaria</taxon>
        <taxon>Anthozoa</taxon>
        <taxon>Hexacorallia</taxon>
        <taxon>Scleractinia</taxon>
        <taxon>Fungiina</taxon>
        <taxon>Poritidae</taxon>
        <taxon>Porites</taxon>
    </lineage>
</organism>
<keyword evidence="9" id="KW-0807">Transducer</keyword>
<dbReference type="CDD" id="cd00637">
    <property type="entry name" value="7tm_classA_rhodopsin-like"/>
    <property type="match status" value="1"/>
</dbReference>